<proteinExistence type="inferred from homology"/>
<keyword evidence="5" id="KW-1185">Reference proteome</keyword>
<evidence type="ECO:0000313" key="4">
    <source>
        <dbReference type="EMBL" id="KAK7036365.1"/>
    </source>
</evidence>
<evidence type="ECO:0000313" key="5">
    <source>
        <dbReference type="Proteomes" id="UP001362999"/>
    </source>
</evidence>
<dbReference type="PANTHER" id="PTHR43248">
    <property type="entry name" value="2-SUCCINYL-6-HYDROXY-2,4-CYCLOHEXADIENE-1-CARBOXYLATE SYNTHASE"/>
    <property type="match status" value="1"/>
</dbReference>
<comment type="similarity">
    <text evidence="1">Belongs to the peptidase S33 family.</text>
</comment>
<dbReference type="GO" id="GO:0016787">
    <property type="term" value="F:hydrolase activity"/>
    <property type="evidence" value="ECO:0007669"/>
    <property type="project" value="UniProtKB-KW"/>
</dbReference>
<dbReference type="InterPro" id="IPR000073">
    <property type="entry name" value="AB_hydrolase_1"/>
</dbReference>
<dbReference type="InterPro" id="IPR029058">
    <property type="entry name" value="AB_hydrolase_fold"/>
</dbReference>
<protein>
    <recommendedName>
        <fullName evidence="3">AB hydrolase-1 domain-containing protein</fullName>
    </recommendedName>
</protein>
<dbReference type="InterPro" id="IPR051601">
    <property type="entry name" value="Serine_prot/Carboxylest_S33"/>
</dbReference>
<dbReference type="EMBL" id="JAWWNJ010000019">
    <property type="protein sequence ID" value="KAK7036365.1"/>
    <property type="molecule type" value="Genomic_DNA"/>
</dbReference>
<dbReference type="Gene3D" id="3.40.50.1820">
    <property type="entry name" value="alpha/beta hydrolase"/>
    <property type="match status" value="1"/>
</dbReference>
<evidence type="ECO:0000256" key="1">
    <source>
        <dbReference type="ARBA" id="ARBA00010088"/>
    </source>
</evidence>
<evidence type="ECO:0000259" key="3">
    <source>
        <dbReference type="Pfam" id="PF00561"/>
    </source>
</evidence>
<name>A0AAW0CD04_9AGAR</name>
<organism evidence="4 5">
    <name type="scientific">Favolaschia claudopus</name>
    <dbReference type="NCBI Taxonomy" id="2862362"/>
    <lineage>
        <taxon>Eukaryota</taxon>
        <taxon>Fungi</taxon>
        <taxon>Dikarya</taxon>
        <taxon>Basidiomycota</taxon>
        <taxon>Agaricomycotina</taxon>
        <taxon>Agaricomycetes</taxon>
        <taxon>Agaricomycetidae</taxon>
        <taxon>Agaricales</taxon>
        <taxon>Marasmiineae</taxon>
        <taxon>Mycenaceae</taxon>
        <taxon>Favolaschia</taxon>
    </lineage>
</organism>
<sequence length="354" mass="39146">MLYRKIPSIGLSSSERNKPDQFFDTLDWTPCNTDFECARFKTPLDYKNPDAASTSIALIRLPALVPRVARSLPRASFFLNQAERAQFPPQISLNASQDAFGRSIANDLVRSTLAGARDDGSLRFLNTESTARDMLKIVEAHGQEKLQYWGFSYGTILGSTFAAMFPDKIERMVIDGVLDAEDYYSAEYRTPFLDIDKTWETFLDGCVAAGPNACALHSQNATAIQAKLDALERRLLTHPVPTLVNINSSTPEYHTIDYSILRLTMWNALYTPYKSFQKLASALDDLISRGDGAALYAMSVGNSGSPPLYECPQANGSAEDQFAPVMDAGIAVACNDGKRVSADYKDLREHHEAQ</sequence>
<accession>A0AAW0CD04</accession>
<dbReference type="PANTHER" id="PTHR43248:SF25">
    <property type="entry name" value="AB HYDROLASE-1 DOMAIN-CONTAINING PROTEIN-RELATED"/>
    <property type="match status" value="1"/>
</dbReference>
<reference evidence="4 5" key="1">
    <citation type="journal article" date="2024" name="J Genomics">
        <title>Draft genome sequencing and assembly of Favolaschia claudopus CIRM-BRFM 2984 isolated from oak limbs.</title>
        <authorList>
            <person name="Navarro D."/>
            <person name="Drula E."/>
            <person name="Chaduli D."/>
            <person name="Cazenave R."/>
            <person name="Ahrendt S."/>
            <person name="Wang J."/>
            <person name="Lipzen A."/>
            <person name="Daum C."/>
            <person name="Barry K."/>
            <person name="Grigoriev I.V."/>
            <person name="Favel A."/>
            <person name="Rosso M.N."/>
            <person name="Martin F."/>
        </authorList>
    </citation>
    <scope>NUCLEOTIDE SEQUENCE [LARGE SCALE GENOMIC DNA]</scope>
    <source>
        <strain evidence="4 5">CIRM-BRFM 2984</strain>
    </source>
</reference>
<keyword evidence="2" id="KW-0378">Hydrolase</keyword>
<dbReference type="Proteomes" id="UP001362999">
    <property type="component" value="Unassembled WGS sequence"/>
</dbReference>
<dbReference type="Pfam" id="PF00561">
    <property type="entry name" value="Abhydrolase_1"/>
    <property type="match status" value="1"/>
</dbReference>
<comment type="caution">
    <text evidence="4">The sequence shown here is derived from an EMBL/GenBank/DDBJ whole genome shotgun (WGS) entry which is preliminary data.</text>
</comment>
<feature type="domain" description="AB hydrolase-1" evidence="3">
    <location>
        <begin position="126"/>
        <end position="211"/>
    </location>
</feature>
<gene>
    <name evidence="4" type="ORF">R3P38DRAFT_3184149</name>
</gene>
<evidence type="ECO:0000256" key="2">
    <source>
        <dbReference type="ARBA" id="ARBA00022801"/>
    </source>
</evidence>
<dbReference type="SUPFAM" id="SSF53474">
    <property type="entry name" value="alpha/beta-Hydrolases"/>
    <property type="match status" value="1"/>
</dbReference>
<dbReference type="AlphaFoldDB" id="A0AAW0CD04"/>